<keyword evidence="2" id="KW-1185">Reference proteome</keyword>
<gene>
    <name evidence="1" type="ORF">DFJ68_2652</name>
</gene>
<protein>
    <submittedName>
        <fullName evidence="1">Broad specificity phosphatase PhoE</fullName>
    </submittedName>
</protein>
<reference evidence="1 2" key="1">
    <citation type="submission" date="2018-10" db="EMBL/GenBank/DDBJ databases">
        <title>Sequencing the genomes of 1000 actinobacteria strains.</title>
        <authorList>
            <person name="Klenk H.-P."/>
        </authorList>
    </citation>
    <scope>NUCLEOTIDE SEQUENCE [LARGE SCALE GENOMIC DNA]</scope>
    <source>
        <strain evidence="1 2">DSM 44267</strain>
    </source>
</reference>
<evidence type="ECO:0000313" key="2">
    <source>
        <dbReference type="Proteomes" id="UP000278440"/>
    </source>
</evidence>
<dbReference type="InterPro" id="IPR029033">
    <property type="entry name" value="His_PPase_superfam"/>
</dbReference>
<proteinExistence type="predicted"/>
<sequence>MRLVVVAHAETTGTRAAVFGDVGDLVDEVAAPALRTPGRWWSAPEPACAATASALADDPTAVAVLDGLRGPDLGAWAGRPLDEVIATDPAGLATWLTDPGAAPHGGESLTALLARVGDVLDGTTWPDAGATLSVTPLAARALAVHALAGPPASVLHLDVAPGAALRLARTGGTWRLSALVPPAARAARGTRKGPRVSGVPD</sequence>
<accession>A0A495XX60</accession>
<dbReference type="SUPFAM" id="SSF53254">
    <property type="entry name" value="Phosphoglycerate mutase-like"/>
    <property type="match status" value="1"/>
</dbReference>
<dbReference type="Proteomes" id="UP000278440">
    <property type="component" value="Unassembled WGS sequence"/>
</dbReference>
<dbReference type="RefSeq" id="WP_121033891.1">
    <property type="nucleotide sequence ID" value="NZ_RBXT01000001.1"/>
</dbReference>
<dbReference type="EMBL" id="RBXT01000001">
    <property type="protein sequence ID" value="RKT79190.1"/>
    <property type="molecule type" value="Genomic_DNA"/>
</dbReference>
<dbReference type="AlphaFoldDB" id="A0A495XX60"/>
<dbReference type="InterPro" id="IPR013078">
    <property type="entry name" value="His_Pase_superF_clade-1"/>
</dbReference>
<evidence type="ECO:0000313" key="1">
    <source>
        <dbReference type="EMBL" id="RKT79190.1"/>
    </source>
</evidence>
<dbReference type="Pfam" id="PF00300">
    <property type="entry name" value="His_Phos_1"/>
    <property type="match status" value="1"/>
</dbReference>
<name>A0A495XX60_9MICO</name>
<dbReference type="OrthoDB" id="5296884at2"/>
<organism evidence="1 2">
    <name type="scientific">Terracoccus luteus</name>
    <dbReference type="NCBI Taxonomy" id="53356"/>
    <lineage>
        <taxon>Bacteria</taxon>
        <taxon>Bacillati</taxon>
        <taxon>Actinomycetota</taxon>
        <taxon>Actinomycetes</taxon>
        <taxon>Micrococcales</taxon>
        <taxon>Intrasporangiaceae</taxon>
        <taxon>Terracoccus</taxon>
    </lineage>
</organism>
<dbReference type="Gene3D" id="3.40.50.1240">
    <property type="entry name" value="Phosphoglycerate mutase-like"/>
    <property type="match status" value="1"/>
</dbReference>
<comment type="caution">
    <text evidence="1">The sequence shown here is derived from an EMBL/GenBank/DDBJ whole genome shotgun (WGS) entry which is preliminary data.</text>
</comment>